<name>A0AC34FF39_9BILA</name>
<proteinExistence type="predicted"/>
<evidence type="ECO:0000313" key="2">
    <source>
        <dbReference type="WBParaSite" id="ES5_v2.g15897.t1"/>
    </source>
</evidence>
<dbReference type="WBParaSite" id="ES5_v2.g15897.t1">
    <property type="protein sequence ID" value="ES5_v2.g15897.t1"/>
    <property type="gene ID" value="ES5_v2.g15897"/>
</dbReference>
<reference evidence="2" key="1">
    <citation type="submission" date="2022-11" db="UniProtKB">
        <authorList>
            <consortium name="WormBaseParasite"/>
        </authorList>
    </citation>
    <scope>IDENTIFICATION</scope>
</reference>
<accession>A0AC34FF39</accession>
<protein>
    <submittedName>
        <fullName evidence="2">Nudix hydrolase domain-containing protein</fullName>
    </submittedName>
</protein>
<sequence length="260" mass="29125">MADNGTTITTEGHVRFEGNSPIPPGGRRAPDMQLGKCKWVRILDNIAYIVAGIILRESEDGNDIEILLIQEAKTKVHGKWYLPAGHCEAGETIEDATKREVLEETGFQCQVDNLISLEVRGSGWYRFAFFCTITGGTLKTIPDKESLGAGWHSIQAVKSKSIEIRNSDFIKIMEEGHILEDGSTALDPPSAVSHLTCLPSPIESFQHGLRTRIICYHKKTFSKSPINDPKRYHWIEIKDTRVLASLQLVPKQFQPKLFLL</sequence>
<organism evidence="1 2">
    <name type="scientific">Panagrolaimus sp. ES5</name>
    <dbReference type="NCBI Taxonomy" id="591445"/>
    <lineage>
        <taxon>Eukaryota</taxon>
        <taxon>Metazoa</taxon>
        <taxon>Ecdysozoa</taxon>
        <taxon>Nematoda</taxon>
        <taxon>Chromadorea</taxon>
        <taxon>Rhabditida</taxon>
        <taxon>Tylenchina</taxon>
        <taxon>Panagrolaimomorpha</taxon>
        <taxon>Panagrolaimoidea</taxon>
        <taxon>Panagrolaimidae</taxon>
        <taxon>Panagrolaimus</taxon>
    </lineage>
</organism>
<evidence type="ECO:0000313" key="1">
    <source>
        <dbReference type="Proteomes" id="UP000887579"/>
    </source>
</evidence>
<dbReference type="Proteomes" id="UP000887579">
    <property type="component" value="Unplaced"/>
</dbReference>